<dbReference type="PANTHER" id="PTHR30193">
    <property type="entry name" value="ABC TRANSPORTER PERMEASE PROTEIN"/>
    <property type="match status" value="1"/>
</dbReference>
<keyword evidence="3" id="KW-1003">Cell membrane</keyword>
<feature type="transmembrane region" description="Helical" evidence="7">
    <location>
        <begin position="159"/>
        <end position="182"/>
    </location>
</feature>
<evidence type="ECO:0000256" key="5">
    <source>
        <dbReference type="ARBA" id="ARBA00022989"/>
    </source>
</evidence>
<keyword evidence="5 7" id="KW-1133">Transmembrane helix</keyword>
<organism evidence="9 10">
    <name type="scientific">Cohnella hashimotonis</name>
    <dbReference type="NCBI Taxonomy" id="2826895"/>
    <lineage>
        <taxon>Bacteria</taxon>
        <taxon>Bacillati</taxon>
        <taxon>Bacillota</taxon>
        <taxon>Bacilli</taxon>
        <taxon>Bacillales</taxon>
        <taxon>Paenibacillaceae</taxon>
        <taxon>Cohnella</taxon>
    </lineage>
</organism>
<evidence type="ECO:0000256" key="4">
    <source>
        <dbReference type="ARBA" id="ARBA00022692"/>
    </source>
</evidence>
<dbReference type="InterPro" id="IPR035906">
    <property type="entry name" value="MetI-like_sf"/>
</dbReference>
<protein>
    <submittedName>
        <fullName evidence="9">Sugar ABC transporter permease</fullName>
    </submittedName>
</protein>
<dbReference type="InterPro" id="IPR000515">
    <property type="entry name" value="MetI-like"/>
</dbReference>
<sequence>MAKWSLGKREHASWALFIAPAFLIYTIIFLGPVVTSFYYSMTNWNGLSKTMDFVGLRNFAHLASDAAFLKALRNTFLFTVLVVLLQNGLAIPLALALDAKLKTKALLRAVFFSPAILSPLVVGYTWLYIYQPQSGLLNSLLRAVGLGDWEQPWLGDPRFALYAIVLIVLWQYVGYSMVIFVANLQSIPGDYYEAADIDGAGGWRKFRSITFPLMAPSLTINIVLASIGSLKAFDIIYVTTKGGPFQATETITTLLFSTAFSRNQFGYGTSIGVVMFFLVLIVSVLQIFLLRKREVTA</sequence>
<evidence type="ECO:0000313" key="10">
    <source>
        <dbReference type="Proteomes" id="UP001161691"/>
    </source>
</evidence>
<evidence type="ECO:0000259" key="8">
    <source>
        <dbReference type="PROSITE" id="PS50928"/>
    </source>
</evidence>
<reference evidence="9" key="1">
    <citation type="submission" date="2023-04" db="EMBL/GenBank/DDBJ databases">
        <title>Comparative genomic analysis of Cohnella hashimotonis sp. nov., isolated from the International Space Station.</title>
        <authorList>
            <person name="Venkateswaran K."/>
            <person name="Simpson A."/>
        </authorList>
    </citation>
    <scope>NUCLEOTIDE SEQUENCE</scope>
    <source>
        <strain evidence="9">F6_2S_P_1</strain>
    </source>
</reference>
<feature type="transmembrane region" description="Helical" evidence="7">
    <location>
        <begin position="12"/>
        <end position="39"/>
    </location>
</feature>
<dbReference type="CDD" id="cd06261">
    <property type="entry name" value="TM_PBP2"/>
    <property type="match status" value="1"/>
</dbReference>
<dbReference type="RefSeq" id="WP_282912650.1">
    <property type="nucleotide sequence ID" value="NZ_JAGRPV010000001.1"/>
</dbReference>
<feature type="transmembrane region" description="Helical" evidence="7">
    <location>
        <begin position="109"/>
        <end position="129"/>
    </location>
</feature>
<evidence type="ECO:0000256" key="1">
    <source>
        <dbReference type="ARBA" id="ARBA00004651"/>
    </source>
</evidence>
<comment type="caution">
    <text evidence="9">The sequence shown here is derived from an EMBL/GenBank/DDBJ whole genome shotgun (WGS) entry which is preliminary data.</text>
</comment>
<keyword evidence="6 7" id="KW-0472">Membrane</keyword>
<keyword evidence="4 7" id="KW-0812">Transmembrane</keyword>
<feature type="domain" description="ABC transmembrane type-1" evidence="8">
    <location>
        <begin position="72"/>
        <end position="286"/>
    </location>
</feature>
<comment type="subcellular location">
    <subcellularLocation>
        <location evidence="1 7">Cell membrane</location>
        <topology evidence="1 7">Multi-pass membrane protein</topology>
    </subcellularLocation>
</comment>
<dbReference type="Gene3D" id="1.10.3720.10">
    <property type="entry name" value="MetI-like"/>
    <property type="match status" value="1"/>
</dbReference>
<dbReference type="Proteomes" id="UP001161691">
    <property type="component" value="Unassembled WGS sequence"/>
</dbReference>
<keyword evidence="10" id="KW-1185">Reference proteome</keyword>
<evidence type="ECO:0000313" key="9">
    <source>
        <dbReference type="EMBL" id="MDI4650052.1"/>
    </source>
</evidence>
<comment type="similarity">
    <text evidence="7">Belongs to the binding-protein-dependent transport system permease family.</text>
</comment>
<gene>
    <name evidence="9" type="ORF">KB449_34300</name>
</gene>
<dbReference type="SUPFAM" id="SSF161098">
    <property type="entry name" value="MetI-like"/>
    <property type="match status" value="1"/>
</dbReference>
<evidence type="ECO:0000256" key="6">
    <source>
        <dbReference type="ARBA" id="ARBA00023136"/>
    </source>
</evidence>
<feature type="transmembrane region" description="Helical" evidence="7">
    <location>
        <begin position="213"/>
        <end position="233"/>
    </location>
</feature>
<feature type="transmembrane region" description="Helical" evidence="7">
    <location>
        <begin position="76"/>
        <end position="97"/>
    </location>
</feature>
<evidence type="ECO:0000256" key="2">
    <source>
        <dbReference type="ARBA" id="ARBA00022448"/>
    </source>
</evidence>
<feature type="transmembrane region" description="Helical" evidence="7">
    <location>
        <begin position="265"/>
        <end position="290"/>
    </location>
</feature>
<keyword evidence="2 7" id="KW-0813">Transport</keyword>
<dbReference type="InterPro" id="IPR051393">
    <property type="entry name" value="ABC_transporter_permease"/>
</dbReference>
<evidence type="ECO:0000256" key="7">
    <source>
        <dbReference type="RuleBase" id="RU363032"/>
    </source>
</evidence>
<name>A0ABT6TW56_9BACL</name>
<dbReference type="PROSITE" id="PS50928">
    <property type="entry name" value="ABC_TM1"/>
    <property type="match status" value="1"/>
</dbReference>
<dbReference type="PANTHER" id="PTHR30193:SF37">
    <property type="entry name" value="INNER MEMBRANE ABC TRANSPORTER PERMEASE PROTEIN YCJO"/>
    <property type="match status" value="1"/>
</dbReference>
<evidence type="ECO:0000256" key="3">
    <source>
        <dbReference type="ARBA" id="ARBA00022475"/>
    </source>
</evidence>
<dbReference type="Pfam" id="PF00528">
    <property type="entry name" value="BPD_transp_1"/>
    <property type="match status" value="1"/>
</dbReference>
<dbReference type="EMBL" id="JAGRPV010000001">
    <property type="protein sequence ID" value="MDI4650052.1"/>
    <property type="molecule type" value="Genomic_DNA"/>
</dbReference>
<proteinExistence type="inferred from homology"/>
<accession>A0ABT6TW56</accession>